<gene>
    <name evidence="2" type="ORF">MoryE10_20450</name>
</gene>
<name>A0A8D4VQE1_9GAMM</name>
<dbReference type="EMBL" id="AP019782">
    <property type="protein sequence ID" value="BBL71439.1"/>
    <property type="molecule type" value="Genomic_DNA"/>
</dbReference>
<evidence type="ECO:0008006" key="4">
    <source>
        <dbReference type="Google" id="ProtNLM"/>
    </source>
</evidence>
<dbReference type="RefSeq" id="WP_246598831.1">
    <property type="nucleotide sequence ID" value="NZ_AP019782.1"/>
</dbReference>
<proteinExistence type="predicted"/>
<protein>
    <recommendedName>
        <fullName evidence="4">PBP domain-containing protein</fullName>
    </recommendedName>
</protein>
<accession>A0A8D4VQE1</accession>
<evidence type="ECO:0000313" key="2">
    <source>
        <dbReference type="EMBL" id="BBL71439.1"/>
    </source>
</evidence>
<keyword evidence="1" id="KW-0732">Signal</keyword>
<evidence type="ECO:0000313" key="3">
    <source>
        <dbReference type="Proteomes" id="UP000824988"/>
    </source>
</evidence>
<sequence length="159" mass="17065">MPSAATDATPSKNRRIAGFARALVLSGTLFFSATASADADNIAVVARAQEHANPALSRNTLQAIFGMRLRTWPNGSAIKVFVLPDNHPAHIAFCKQVLRVFPHEMRNAWDRLVFSGTGQAPIEVATEEEMRAKIAAMPGAIGYLPNVMTGDAIAVIPIK</sequence>
<evidence type="ECO:0000256" key="1">
    <source>
        <dbReference type="SAM" id="SignalP"/>
    </source>
</evidence>
<feature type="chain" id="PRO_5034368113" description="PBP domain-containing protein" evidence="1">
    <location>
        <begin position="38"/>
        <end position="159"/>
    </location>
</feature>
<keyword evidence="3" id="KW-1185">Reference proteome</keyword>
<dbReference type="Proteomes" id="UP000824988">
    <property type="component" value="Chromosome"/>
</dbReference>
<dbReference type="KEGG" id="moz:MoryE10_20450"/>
<organism evidence="2 3">
    <name type="scientific">Methylogaea oryzae</name>
    <dbReference type="NCBI Taxonomy" id="1295382"/>
    <lineage>
        <taxon>Bacteria</taxon>
        <taxon>Pseudomonadati</taxon>
        <taxon>Pseudomonadota</taxon>
        <taxon>Gammaproteobacteria</taxon>
        <taxon>Methylococcales</taxon>
        <taxon>Methylococcaceae</taxon>
        <taxon>Methylogaea</taxon>
    </lineage>
</organism>
<reference evidence="2" key="1">
    <citation type="submission" date="2019-06" db="EMBL/GenBank/DDBJ databases">
        <title>Complete genome sequence of Methylogaea oryzae strain JCM16910.</title>
        <authorList>
            <person name="Asakawa S."/>
        </authorList>
    </citation>
    <scope>NUCLEOTIDE SEQUENCE</scope>
    <source>
        <strain evidence="2">E10</strain>
    </source>
</reference>
<feature type="signal peptide" evidence="1">
    <location>
        <begin position="1"/>
        <end position="37"/>
    </location>
</feature>
<dbReference type="AlphaFoldDB" id="A0A8D4VQE1"/>